<protein>
    <submittedName>
        <fullName evidence="2">Uncharacterized protein LOC107803727 isoform X1</fullName>
    </submittedName>
</protein>
<evidence type="ECO:0000313" key="2">
    <source>
        <dbReference type="RefSeq" id="XP_075106498.1"/>
    </source>
</evidence>
<dbReference type="RefSeq" id="XP_075106498.1">
    <property type="nucleotide sequence ID" value="XM_075250397.1"/>
</dbReference>
<name>A0AC58UAK8_TOBAC</name>
<evidence type="ECO:0000313" key="1">
    <source>
        <dbReference type="Proteomes" id="UP000790787"/>
    </source>
</evidence>
<reference evidence="1" key="1">
    <citation type="journal article" date="2014" name="Nat. Commun.">
        <title>The tobacco genome sequence and its comparison with those of tomato and potato.</title>
        <authorList>
            <person name="Sierro N."/>
            <person name="Battey J.N."/>
            <person name="Ouadi S."/>
            <person name="Bakaher N."/>
            <person name="Bovet L."/>
            <person name="Willig A."/>
            <person name="Goepfert S."/>
            <person name="Peitsch M.C."/>
            <person name="Ivanov N.V."/>
        </authorList>
    </citation>
    <scope>NUCLEOTIDE SEQUENCE [LARGE SCALE GENOMIC DNA]</scope>
</reference>
<sequence length="336" mass="38006">MFSWLSPVALYGGFLRRCITGAGLISQSMQIDDETTIHFWGPKPITTPSSEPPKPSLILIHGFGPHGVWQWRPQITFFSNDFDIYIPNLVFFGRSTTKSSDRSEVFQATCVIKLLEKIGVEKCSVIGTSYGGFVAYHMAKTWPEKVEKVIIASSGVNMKKTDNGELLKRAKVEKIEDLLLPATASQLRTLISLSTHRRPPYMPDFLFNDFINYNFPTKGGQLPIVASPLQLKLKLSCQCWMQKLYVENRKEKLELLKGISLGRDDTVDITPLQQEVLIVWGEYDQIFLLEKATELKKFMGEKARLEIIKNASHVPQLEQGGKFNKIVKNFLCGSDD</sequence>
<gene>
    <name evidence="2" type="primary">LOC107803727</name>
</gene>
<keyword evidence="1" id="KW-1185">Reference proteome</keyword>
<proteinExistence type="predicted"/>
<reference evidence="2" key="2">
    <citation type="submission" date="2025-08" db="UniProtKB">
        <authorList>
            <consortium name="RefSeq"/>
        </authorList>
    </citation>
    <scope>IDENTIFICATION</scope>
    <source>
        <tissue evidence="2">Leaf</tissue>
    </source>
</reference>
<accession>A0AC58UAK8</accession>
<dbReference type="Proteomes" id="UP000790787">
    <property type="component" value="Chromosome 1"/>
</dbReference>
<organism evidence="1 2">
    <name type="scientific">Nicotiana tabacum</name>
    <name type="common">Common tobacco</name>
    <dbReference type="NCBI Taxonomy" id="4097"/>
    <lineage>
        <taxon>Eukaryota</taxon>
        <taxon>Viridiplantae</taxon>
        <taxon>Streptophyta</taxon>
        <taxon>Embryophyta</taxon>
        <taxon>Tracheophyta</taxon>
        <taxon>Spermatophyta</taxon>
        <taxon>Magnoliopsida</taxon>
        <taxon>eudicotyledons</taxon>
        <taxon>Gunneridae</taxon>
        <taxon>Pentapetalae</taxon>
        <taxon>asterids</taxon>
        <taxon>lamiids</taxon>
        <taxon>Solanales</taxon>
        <taxon>Solanaceae</taxon>
        <taxon>Nicotianoideae</taxon>
        <taxon>Nicotianeae</taxon>
        <taxon>Nicotiana</taxon>
    </lineage>
</organism>